<evidence type="ECO:0000313" key="4">
    <source>
        <dbReference type="Proteomes" id="UP001610446"/>
    </source>
</evidence>
<dbReference type="EMBL" id="JBFXLU010000060">
    <property type="protein sequence ID" value="KAL2846889.1"/>
    <property type="molecule type" value="Genomic_DNA"/>
</dbReference>
<evidence type="ECO:0000313" key="3">
    <source>
        <dbReference type="EMBL" id="KAL2846889.1"/>
    </source>
</evidence>
<dbReference type="PANTHER" id="PTHR24305:SF199">
    <property type="entry name" value="P450, PUTATIVE (EUROFUNG)-RELATED"/>
    <property type="match status" value="1"/>
</dbReference>
<keyword evidence="4" id="KW-1185">Reference proteome</keyword>
<name>A0ABR4K3U3_9EURO</name>
<dbReference type="Gene3D" id="1.10.630.10">
    <property type="entry name" value="Cytochrome P450"/>
    <property type="match status" value="1"/>
</dbReference>
<feature type="transmembrane region" description="Helical" evidence="2">
    <location>
        <begin position="6"/>
        <end position="28"/>
    </location>
</feature>
<dbReference type="InterPro" id="IPR001128">
    <property type="entry name" value="Cyt_P450"/>
</dbReference>
<dbReference type="CDD" id="cd11058">
    <property type="entry name" value="CYP60B-like"/>
    <property type="match status" value="1"/>
</dbReference>
<comment type="similarity">
    <text evidence="1">Belongs to the cytochrome P450 family.</text>
</comment>
<dbReference type="InterPro" id="IPR036396">
    <property type="entry name" value="Cyt_P450_sf"/>
</dbReference>
<keyword evidence="2" id="KW-0472">Membrane</keyword>
<sequence>MAISGLWSTTILAILAYFPVRIIYNLYIHPLSKVPGPRLWAASRLPFVYGLIKGTIIDDVHKLHAQYGPVIRIAPSEVTFAHPDAYKDIFQPGQNDRQFLKDPLWWARQPGHPDSLLSAINPEKHAQIRRTLMPGFTPQALRAQEPFIQKYVNLLITQLSDLIEKGGKQGGKSSNSAEVNMTPWFNYTTFDIFGDLGYGESFDCLQHSQYHPWISLLFNSVKAAGFVISTRFYPVIEFVLMKCIPPSMKKIQRDHYQQIVDKVDRRLSWELQRPDIMSHVIGKQGELKLDAGELYATFMILTTVGSETTATALTGTLNYLVNHSSKSLHRLEHEIRGAFSTPDEITLDAVRNLPFLNAVINEGLRLCPPVPWVPPRLVPDGGRMVCGTWIAGGTPVSIQPYTLNRSPTLFHKPTSFLPERWLESSTSDPSSPFFNDNRQAVQPFAVGPRACLGIHLAWAEMRLILAKLVLAFDFSAIEGRSVRWEDLRTYLLVERKAIDVRIALRDRSE</sequence>
<dbReference type="PRINTS" id="PR00463">
    <property type="entry name" value="EP450I"/>
</dbReference>
<reference evidence="3 4" key="1">
    <citation type="submission" date="2024-07" db="EMBL/GenBank/DDBJ databases">
        <title>Section-level genome sequencing and comparative genomics of Aspergillus sections Usti and Cavernicolus.</title>
        <authorList>
            <consortium name="Lawrence Berkeley National Laboratory"/>
            <person name="Nybo J.L."/>
            <person name="Vesth T.C."/>
            <person name="Theobald S."/>
            <person name="Frisvad J.C."/>
            <person name="Larsen T.O."/>
            <person name="Kjaerboelling I."/>
            <person name="Rothschild-Mancinelli K."/>
            <person name="Lyhne E.K."/>
            <person name="Kogle M.E."/>
            <person name="Barry K."/>
            <person name="Clum A."/>
            <person name="Na H."/>
            <person name="Ledsgaard L."/>
            <person name="Lin J."/>
            <person name="Lipzen A."/>
            <person name="Kuo A."/>
            <person name="Riley R."/>
            <person name="Mondo S."/>
            <person name="Labutti K."/>
            <person name="Haridas S."/>
            <person name="Pangalinan J."/>
            <person name="Salamov A.A."/>
            <person name="Simmons B.A."/>
            <person name="Magnuson J.K."/>
            <person name="Chen J."/>
            <person name="Drula E."/>
            <person name="Henrissat B."/>
            <person name="Wiebenga A."/>
            <person name="Lubbers R.J."/>
            <person name="Gomes A.C."/>
            <person name="Makela M.R."/>
            <person name="Stajich J."/>
            <person name="Grigoriev I.V."/>
            <person name="Mortensen U.H."/>
            <person name="De Vries R.P."/>
            <person name="Baker S.E."/>
            <person name="Andersen M.R."/>
        </authorList>
    </citation>
    <scope>NUCLEOTIDE SEQUENCE [LARGE SCALE GENOMIC DNA]</scope>
    <source>
        <strain evidence="3 4">CBS 123904</strain>
    </source>
</reference>
<keyword evidence="2" id="KW-1133">Transmembrane helix</keyword>
<comment type="caution">
    <text evidence="3">The sequence shown here is derived from an EMBL/GenBank/DDBJ whole genome shotgun (WGS) entry which is preliminary data.</text>
</comment>
<evidence type="ECO:0000256" key="2">
    <source>
        <dbReference type="SAM" id="Phobius"/>
    </source>
</evidence>
<accession>A0ABR4K3U3</accession>
<proteinExistence type="inferred from homology"/>
<dbReference type="SUPFAM" id="SSF48264">
    <property type="entry name" value="Cytochrome P450"/>
    <property type="match status" value="1"/>
</dbReference>
<dbReference type="InterPro" id="IPR002401">
    <property type="entry name" value="Cyt_P450_E_grp-I"/>
</dbReference>
<protein>
    <submittedName>
        <fullName evidence="3">Cytochrome P450</fullName>
    </submittedName>
</protein>
<gene>
    <name evidence="3" type="ORF">BJY01DRAFT_172564</name>
</gene>
<dbReference type="Pfam" id="PF00067">
    <property type="entry name" value="p450"/>
    <property type="match status" value="1"/>
</dbReference>
<dbReference type="PRINTS" id="PR00385">
    <property type="entry name" value="P450"/>
</dbReference>
<organism evidence="3 4">
    <name type="scientific">Aspergillus pseudoustus</name>
    <dbReference type="NCBI Taxonomy" id="1810923"/>
    <lineage>
        <taxon>Eukaryota</taxon>
        <taxon>Fungi</taxon>
        <taxon>Dikarya</taxon>
        <taxon>Ascomycota</taxon>
        <taxon>Pezizomycotina</taxon>
        <taxon>Eurotiomycetes</taxon>
        <taxon>Eurotiomycetidae</taxon>
        <taxon>Eurotiales</taxon>
        <taxon>Aspergillaceae</taxon>
        <taxon>Aspergillus</taxon>
        <taxon>Aspergillus subgen. Nidulantes</taxon>
    </lineage>
</organism>
<evidence type="ECO:0000256" key="1">
    <source>
        <dbReference type="ARBA" id="ARBA00010617"/>
    </source>
</evidence>
<dbReference type="InterPro" id="IPR050121">
    <property type="entry name" value="Cytochrome_P450_monoxygenase"/>
</dbReference>
<keyword evidence="2" id="KW-0812">Transmembrane</keyword>
<dbReference type="PANTHER" id="PTHR24305">
    <property type="entry name" value="CYTOCHROME P450"/>
    <property type="match status" value="1"/>
</dbReference>
<dbReference type="Proteomes" id="UP001610446">
    <property type="component" value="Unassembled WGS sequence"/>
</dbReference>